<evidence type="ECO:0000256" key="4">
    <source>
        <dbReference type="ARBA" id="ARBA00022490"/>
    </source>
</evidence>
<dbReference type="HOGENOM" id="CLU_021259_5_1_1"/>
<keyword evidence="11" id="KW-0539">Nucleus</keyword>
<dbReference type="EC" id="3.4.22.-" evidence="11"/>
<keyword evidence="7" id="KW-0788">Thiol protease</keyword>
<feature type="compositionally biased region" description="Acidic residues" evidence="12">
    <location>
        <begin position="417"/>
        <end position="426"/>
    </location>
</feature>
<dbReference type="GO" id="GO:0005634">
    <property type="term" value="C:nucleus"/>
    <property type="evidence" value="ECO:0007669"/>
    <property type="project" value="UniProtKB-SubCell"/>
</dbReference>
<dbReference type="PANTHER" id="PTHR22624">
    <property type="entry name" value="CYSTEINE PROTEASE ATG4"/>
    <property type="match status" value="1"/>
</dbReference>
<evidence type="ECO:0000256" key="7">
    <source>
        <dbReference type="ARBA" id="ARBA00022807"/>
    </source>
</evidence>
<keyword evidence="5 11" id="KW-0645">Protease</keyword>
<feature type="region of interest" description="Disordered" evidence="12">
    <location>
        <begin position="417"/>
        <end position="438"/>
    </location>
</feature>
<evidence type="ECO:0000256" key="3">
    <source>
        <dbReference type="ARBA" id="ARBA00022448"/>
    </source>
</evidence>
<reference evidence="14 15" key="1">
    <citation type="journal article" date="2015" name="Genome Announc.">
        <title>Draft Genome Sequence and Gene Annotation of the Entomopathogenic Fungus Verticillium hemipterigenum.</title>
        <authorList>
            <person name="Horn F."/>
            <person name="Habel A."/>
            <person name="Scharf D.H."/>
            <person name="Dworschak J."/>
            <person name="Brakhage A.A."/>
            <person name="Guthke R."/>
            <person name="Hertweck C."/>
            <person name="Linde J."/>
        </authorList>
    </citation>
    <scope>NUCLEOTIDE SEQUENCE [LARGE SCALE GENOMIC DNA]</scope>
</reference>
<evidence type="ECO:0000256" key="6">
    <source>
        <dbReference type="ARBA" id="ARBA00022801"/>
    </source>
</evidence>
<evidence type="ECO:0000256" key="2">
    <source>
        <dbReference type="ARBA" id="ARBA00010958"/>
    </source>
</evidence>
<keyword evidence="3" id="KW-0813">Transport</keyword>
<evidence type="ECO:0000259" key="13">
    <source>
        <dbReference type="Pfam" id="PF03416"/>
    </source>
</evidence>
<keyword evidence="6 11" id="KW-0378">Hydrolase</keyword>
<protein>
    <recommendedName>
        <fullName evidence="11">Cysteine protease</fullName>
        <ecNumber evidence="11">3.4.22.-</ecNumber>
    </recommendedName>
</protein>
<dbReference type="Pfam" id="PF03416">
    <property type="entry name" value="Peptidase_C54"/>
    <property type="match status" value="1"/>
</dbReference>
<comment type="catalytic activity">
    <reaction evidence="10">
        <text>[protein]-C-terminal L-amino acid-glycyl-phosphatidylethanolamide + H2O = [protein]-C-terminal L-amino acid-glycine + a 1,2-diacyl-sn-glycero-3-phosphoethanolamine</text>
        <dbReference type="Rhea" id="RHEA:67548"/>
        <dbReference type="Rhea" id="RHEA-COMP:17323"/>
        <dbReference type="Rhea" id="RHEA-COMP:17324"/>
        <dbReference type="ChEBI" id="CHEBI:15377"/>
        <dbReference type="ChEBI" id="CHEBI:64612"/>
        <dbReference type="ChEBI" id="CHEBI:172940"/>
        <dbReference type="ChEBI" id="CHEBI:172941"/>
    </reaction>
    <physiologicalReaction direction="left-to-right" evidence="10">
        <dbReference type="Rhea" id="RHEA:67549"/>
    </physiologicalReaction>
</comment>
<dbReference type="GO" id="GO:0019786">
    <property type="term" value="F:protein-phosphatidylethanolamide deconjugating activity"/>
    <property type="evidence" value="ECO:0007669"/>
    <property type="project" value="InterPro"/>
</dbReference>
<dbReference type="AlphaFoldDB" id="A0A0A1TPJ3"/>
<feature type="compositionally biased region" description="Basic and acidic residues" evidence="12">
    <location>
        <begin position="55"/>
        <end position="77"/>
    </location>
</feature>
<evidence type="ECO:0000256" key="12">
    <source>
        <dbReference type="SAM" id="MobiDB-lite"/>
    </source>
</evidence>
<evidence type="ECO:0000256" key="10">
    <source>
        <dbReference type="ARBA" id="ARBA00029362"/>
    </source>
</evidence>
<accession>A0A0A1TPJ3</accession>
<comment type="function">
    <text evidence="11">Required for selective autophagic degradation of the nucleus (nucleophagy) as well as for mitophagy which contributes to regulate mitochondrial quantity and quality by eliminating the mitochondria to a basal level to fulfill cellular energy requirements and preventing excess ROS production.</text>
</comment>
<keyword evidence="9" id="KW-0072">Autophagy</keyword>
<dbReference type="GO" id="GO:0000045">
    <property type="term" value="P:autophagosome assembly"/>
    <property type="evidence" value="ECO:0007669"/>
    <property type="project" value="TreeGrafter"/>
</dbReference>
<dbReference type="GO" id="GO:0000407">
    <property type="term" value="C:phagophore assembly site"/>
    <property type="evidence" value="ECO:0007669"/>
    <property type="project" value="UniProtKB-SubCell"/>
</dbReference>
<feature type="region of interest" description="Disordered" evidence="12">
    <location>
        <begin position="47"/>
        <end position="77"/>
    </location>
</feature>
<evidence type="ECO:0000313" key="14">
    <source>
        <dbReference type="EMBL" id="CEJ93438.1"/>
    </source>
</evidence>
<organism evidence="14 15">
    <name type="scientific">[Torrubiella] hemipterigena</name>
    <dbReference type="NCBI Taxonomy" id="1531966"/>
    <lineage>
        <taxon>Eukaryota</taxon>
        <taxon>Fungi</taxon>
        <taxon>Dikarya</taxon>
        <taxon>Ascomycota</taxon>
        <taxon>Pezizomycotina</taxon>
        <taxon>Sordariomycetes</taxon>
        <taxon>Hypocreomycetidae</taxon>
        <taxon>Hypocreales</taxon>
        <taxon>Clavicipitaceae</taxon>
        <taxon>Clavicipitaceae incertae sedis</taxon>
        <taxon>'Torrubiella' clade</taxon>
    </lineage>
</organism>
<keyword evidence="15" id="KW-1185">Reference proteome</keyword>
<dbReference type="InterPro" id="IPR038765">
    <property type="entry name" value="Papain-like_cys_pep_sf"/>
</dbReference>
<sequence>MEAAFANIELGRYRKIIQTFWDPSPVNDAQADVPVWCLGRQYQLAEAEAEDEEQQQQRHKDEEKTEENKNGQTENIEHDTVPSTAVAENNWPPRFIHDFESRFWMTYRSDFPPIPRTKDSPNAKNQPITLRIRQHLSDPTHLTSDAGWGCMIRSGQSLLANATAMVRLGRDWRRGEQASTEKQIISLFADDPAAPYSIHNFVQHGAKACGTQPGEWFGPSATASCIHALVNGQQQGLRVYSTGDGPDVYEDAFMKVAKGNDDGQFHPTLILVGTRLGIDKITPVYWEAVAAALQMPQSVGIAGGRPSSSHYFVGTQGSFMFYLDPHHTRPALPYHADTAAYSADEVDSAHTSRLRRIHIREVDPSMLVGFLIQDQTDWEDWRRAVKHVQGKAIIHVADREPLPHDLWRDDSLLDEVETMSEEEEPDGVAVAAAAPEHS</sequence>
<comment type="subcellular location">
    <subcellularLocation>
        <location evidence="11">Nucleus</location>
    </subcellularLocation>
    <subcellularLocation>
        <location evidence="11">Cytoplasm</location>
    </subcellularLocation>
    <subcellularLocation>
        <location evidence="1">Preautophagosomal structure</location>
    </subcellularLocation>
</comment>
<keyword evidence="4 11" id="KW-0963">Cytoplasm</keyword>
<evidence type="ECO:0000256" key="11">
    <source>
        <dbReference type="RuleBase" id="RU363115"/>
    </source>
</evidence>
<dbReference type="GO" id="GO:0034727">
    <property type="term" value="P:piecemeal microautophagy of the nucleus"/>
    <property type="evidence" value="ECO:0007669"/>
    <property type="project" value="TreeGrafter"/>
</dbReference>
<dbReference type="GO" id="GO:0016485">
    <property type="term" value="P:protein processing"/>
    <property type="evidence" value="ECO:0007669"/>
    <property type="project" value="TreeGrafter"/>
</dbReference>
<dbReference type="STRING" id="1531966.A0A0A1TPJ3"/>
<dbReference type="InterPro" id="IPR046792">
    <property type="entry name" value="Peptidase_C54_cat"/>
</dbReference>
<dbReference type="GO" id="GO:0015031">
    <property type="term" value="P:protein transport"/>
    <property type="evidence" value="ECO:0007669"/>
    <property type="project" value="UniProtKB-KW"/>
</dbReference>
<dbReference type="PANTHER" id="PTHR22624:SF49">
    <property type="entry name" value="CYSTEINE PROTEASE"/>
    <property type="match status" value="1"/>
</dbReference>
<evidence type="ECO:0000313" key="15">
    <source>
        <dbReference type="Proteomes" id="UP000039046"/>
    </source>
</evidence>
<dbReference type="EMBL" id="CDHN01000005">
    <property type="protein sequence ID" value="CEJ93438.1"/>
    <property type="molecule type" value="Genomic_DNA"/>
</dbReference>
<evidence type="ECO:0000256" key="9">
    <source>
        <dbReference type="ARBA" id="ARBA00023006"/>
    </source>
</evidence>
<dbReference type="SUPFAM" id="SSF54001">
    <property type="entry name" value="Cysteine proteinases"/>
    <property type="match status" value="1"/>
</dbReference>
<dbReference type="GO" id="GO:0004197">
    <property type="term" value="F:cysteine-type endopeptidase activity"/>
    <property type="evidence" value="ECO:0007669"/>
    <property type="project" value="TreeGrafter"/>
</dbReference>
<comment type="similarity">
    <text evidence="2 11">Belongs to the peptidase C54 family.</text>
</comment>
<evidence type="ECO:0000256" key="5">
    <source>
        <dbReference type="ARBA" id="ARBA00022670"/>
    </source>
</evidence>
<dbReference type="InterPro" id="IPR005078">
    <property type="entry name" value="Peptidase_C54"/>
</dbReference>
<keyword evidence="8" id="KW-0653">Protein transport</keyword>
<dbReference type="Proteomes" id="UP000039046">
    <property type="component" value="Unassembled WGS sequence"/>
</dbReference>
<evidence type="ECO:0000256" key="8">
    <source>
        <dbReference type="ARBA" id="ARBA00022927"/>
    </source>
</evidence>
<name>A0A0A1TPJ3_9HYPO</name>
<feature type="domain" description="Peptidase C54 catalytic" evidence="13">
    <location>
        <begin position="94"/>
        <end position="383"/>
    </location>
</feature>
<proteinExistence type="inferred from homology"/>
<dbReference type="GO" id="GO:0000423">
    <property type="term" value="P:mitophagy"/>
    <property type="evidence" value="ECO:0007669"/>
    <property type="project" value="TreeGrafter"/>
</dbReference>
<dbReference type="GO" id="GO:0035973">
    <property type="term" value="P:aggrephagy"/>
    <property type="evidence" value="ECO:0007669"/>
    <property type="project" value="TreeGrafter"/>
</dbReference>
<evidence type="ECO:0000256" key="1">
    <source>
        <dbReference type="ARBA" id="ARBA00004329"/>
    </source>
</evidence>
<gene>
    <name evidence="14" type="ORF">VHEMI09027</name>
</gene>